<reference evidence="2" key="1">
    <citation type="journal article" date="2019" name="Int. J. Syst. Evol. Microbiol.">
        <title>The Global Catalogue of Microorganisms (GCM) 10K type strain sequencing project: providing services to taxonomists for standard genome sequencing and annotation.</title>
        <authorList>
            <consortium name="The Broad Institute Genomics Platform"/>
            <consortium name="The Broad Institute Genome Sequencing Center for Infectious Disease"/>
            <person name="Wu L."/>
            <person name="Ma J."/>
        </authorList>
    </citation>
    <scope>NUCLEOTIDE SEQUENCE [LARGE SCALE GENOMIC DNA]</scope>
    <source>
        <strain evidence="2">JCM 17017</strain>
    </source>
</reference>
<gene>
    <name evidence="1" type="ORF">GCM10022380_81410</name>
</gene>
<evidence type="ECO:0000313" key="1">
    <source>
        <dbReference type="EMBL" id="GAA3851101.1"/>
    </source>
</evidence>
<evidence type="ECO:0000313" key="2">
    <source>
        <dbReference type="Proteomes" id="UP001501624"/>
    </source>
</evidence>
<keyword evidence="2" id="KW-1185">Reference proteome</keyword>
<comment type="caution">
    <text evidence="1">The sequence shown here is derived from an EMBL/GenBank/DDBJ whole genome shotgun (WGS) entry which is preliminary data.</text>
</comment>
<protein>
    <submittedName>
        <fullName evidence="1">Uncharacterized protein</fullName>
    </submittedName>
</protein>
<sequence>MDLVAAEATRSGAVDDGWRPCSPSRMLEGPAGDVRGTSMSAGIGGTLQARFSAAIMLGIGDDDAVECVVEQDFMTEQKARQWIEQTLPATRMPEWVYRRPHGAAGGFLFAIYREGFRVHDDDGASHWEEYPDDAPEHTADLVDGLVTWWPRAESW</sequence>
<name>A0ABP7JQ35_9PSEU</name>
<accession>A0ABP7JQ35</accession>
<proteinExistence type="predicted"/>
<organism evidence="1 2">
    <name type="scientific">Amycolatopsis tucumanensis</name>
    <dbReference type="NCBI Taxonomy" id="401106"/>
    <lineage>
        <taxon>Bacteria</taxon>
        <taxon>Bacillati</taxon>
        <taxon>Actinomycetota</taxon>
        <taxon>Actinomycetes</taxon>
        <taxon>Pseudonocardiales</taxon>
        <taxon>Pseudonocardiaceae</taxon>
        <taxon>Amycolatopsis</taxon>
    </lineage>
</organism>
<dbReference type="Proteomes" id="UP001501624">
    <property type="component" value="Unassembled WGS sequence"/>
</dbReference>
<dbReference type="EMBL" id="BAABCM010000019">
    <property type="protein sequence ID" value="GAA3851101.1"/>
    <property type="molecule type" value="Genomic_DNA"/>
</dbReference>